<sequence length="273" mass="30998">MNILEQIVSEKKQSLKRVQPYNFREIEAIIATARYQSNPWVNLFNLKNEPVIIAEIKLGSPSRGSIISPEAVPYYLSEYQKAGASALSVVTEEKYFKGNTTLLKMVIQNTHLPVLRKDFVINDFQIYQSAYFGVGALLIIVKILSLSKIRKFIHLCEQLNIIPLVEIHDQQDLEKAIEARANFIGINNRNLTSLEVSLHTTESLLPKIPDQITIVCESGIRSREDLQQFMDLGINHFLIGEYLLFHSQPGEALRELKGVKKHASSKNLRNNPS</sequence>
<keyword evidence="12" id="KW-1185">Reference proteome</keyword>
<dbReference type="CDD" id="cd00331">
    <property type="entry name" value="IGPS"/>
    <property type="match status" value="1"/>
</dbReference>
<evidence type="ECO:0000256" key="1">
    <source>
        <dbReference type="ARBA" id="ARBA00001633"/>
    </source>
</evidence>
<evidence type="ECO:0000256" key="7">
    <source>
        <dbReference type="ARBA" id="ARBA00023141"/>
    </source>
</evidence>
<keyword evidence="9" id="KW-0812">Transmembrane</keyword>
<dbReference type="PANTHER" id="PTHR22854:SF2">
    <property type="entry name" value="INDOLE-3-GLYCEROL-PHOSPHATE SYNTHASE"/>
    <property type="match status" value="1"/>
</dbReference>
<evidence type="ECO:0000256" key="5">
    <source>
        <dbReference type="ARBA" id="ARBA00022793"/>
    </source>
</evidence>
<evidence type="ECO:0000256" key="6">
    <source>
        <dbReference type="ARBA" id="ARBA00022822"/>
    </source>
</evidence>
<evidence type="ECO:0000313" key="11">
    <source>
        <dbReference type="EMBL" id="QPM66860.1"/>
    </source>
</evidence>
<comment type="catalytic activity">
    <reaction evidence="1">
        <text>1-(2-carboxyphenylamino)-1-deoxy-D-ribulose 5-phosphate + H(+) = (1S,2R)-1-C-(indol-3-yl)glycerol 3-phosphate + CO2 + H2O</text>
        <dbReference type="Rhea" id="RHEA:23476"/>
        <dbReference type="ChEBI" id="CHEBI:15377"/>
        <dbReference type="ChEBI" id="CHEBI:15378"/>
        <dbReference type="ChEBI" id="CHEBI:16526"/>
        <dbReference type="ChEBI" id="CHEBI:58613"/>
        <dbReference type="ChEBI" id="CHEBI:58866"/>
        <dbReference type="EC" id="4.1.1.48"/>
    </reaction>
</comment>
<dbReference type="Gene3D" id="3.20.20.70">
    <property type="entry name" value="Aldolase class I"/>
    <property type="match status" value="1"/>
</dbReference>
<dbReference type="PANTHER" id="PTHR22854">
    <property type="entry name" value="TRYPTOPHAN BIOSYNTHESIS PROTEIN"/>
    <property type="match status" value="1"/>
</dbReference>
<protein>
    <recommendedName>
        <fullName evidence="3">indole-3-glycerol-phosphate synthase</fullName>
        <ecNumber evidence="3">4.1.1.48</ecNumber>
    </recommendedName>
</protein>
<keyword evidence="8 11" id="KW-0456">Lyase</keyword>
<dbReference type="Pfam" id="PF00218">
    <property type="entry name" value="IGPS"/>
    <property type="match status" value="1"/>
</dbReference>
<accession>A0A7T1AJ45</accession>
<organism evidence="11 12">
    <name type="scientific">Atribacter laminatus</name>
    <dbReference type="NCBI Taxonomy" id="2847778"/>
    <lineage>
        <taxon>Bacteria</taxon>
        <taxon>Pseudomonadati</taxon>
        <taxon>Atribacterota</taxon>
        <taxon>Atribacteria</taxon>
        <taxon>Atribacterales</taxon>
        <taxon>Atribacteraceae</taxon>
        <taxon>Atribacter</taxon>
    </lineage>
</organism>
<dbReference type="GO" id="GO:0000162">
    <property type="term" value="P:L-tryptophan biosynthetic process"/>
    <property type="evidence" value="ECO:0007669"/>
    <property type="project" value="UniProtKB-UniPathway"/>
</dbReference>
<dbReference type="InterPro" id="IPR013798">
    <property type="entry name" value="Indole-3-glycerol_P_synth_dom"/>
</dbReference>
<dbReference type="Proteomes" id="UP000594463">
    <property type="component" value="Chromosome"/>
</dbReference>
<gene>
    <name evidence="11" type="primary">trpC</name>
    <name evidence="11" type="ORF">RT761_00046</name>
</gene>
<name>A0A7T1AJ45_ATRLM</name>
<evidence type="ECO:0000256" key="9">
    <source>
        <dbReference type="SAM" id="Phobius"/>
    </source>
</evidence>
<comment type="pathway">
    <text evidence="2">Amino-acid biosynthesis; L-tryptophan biosynthesis; L-tryptophan from chorismate: step 4/5.</text>
</comment>
<feature type="transmembrane region" description="Helical" evidence="9">
    <location>
        <begin position="126"/>
        <end position="144"/>
    </location>
</feature>
<evidence type="ECO:0000259" key="10">
    <source>
        <dbReference type="Pfam" id="PF00218"/>
    </source>
</evidence>
<dbReference type="EMBL" id="CP065383">
    <property type="protein sequence ID" value="QPM66860.1"/>
    <property type="molecule type" value="Genomic_DNA"/>
</dbReference>
<dbReference type="GO" id="GO:0004425">
    <property type="term" value="F:indole-3-glycerol-phosphate synthase activity"/>
    <property type="evidence" value="ECO:0007669"/>
    <property type="project" value="UniProtKB-EC"/>
</dbReference>
<evidence type="ECO:0000256" key="8">
    <source>
        <dbReference type="ARBA" id="ARBA00023239"/>
    </source>
</evidence>
<dbReference type="InterPro" id="IPR013785">
    <property type="entry name" value="Aldolase_TIM"/>
</dbReference>
<dbReference type="SUPFAM" id="SSF51366">
    <property type="entry name" value="Ribulose-phoshate binding barrel"/>
    <property type="match status" value="1"/>
</dbReference>
<proteinExistence type="predicted"/>
<keyword evidence="4" id="KW-0028">Amino-acid biosynthesis</keyword>
<evidence type="ECO:0000256" key="4">
    <source>
        <dbReference type="ARBA" id="ARBA00022605"/>
    </source>
</evidence>
<keyword evidence="6" id="KW-0822">Tryptophan biosynthesis</keyword>
<feature type="domain" description="Indole-3-glycerol phosphate synthase" evidence="10">
    <location>
        <begin position="4"/>
        <end position="256"/>
    </location>
</feature>
<dbReference type="GO" id="GO:0004640">
    <property type="term" value="F:phosphoribosylanthranilate isomerase activity"/>
    <property type="evidence" value="ECO:0007669"/>
    <property type="project" value="TreeGrafter"/>
</dbReference>
<dbReference type="UniPathway" id="UPA00035">
    <property type="reaction ID" value="UER00043"/>
</dbReference>
<dbReference type="EC" id="4.1.1.48" evidence="3"/>
<reference evidence="11 12" key="1">
    <citation type="journal article" date="2021" name="Nat. Commun.">
        <title>Isolation of a member of the candidate phylum Atribacteria reveals a unique cell membrane structure.</title>
        <authorList>
            <person name="Taiki K."/>
            <person name="Nobu M.K."/>
            <person name="Kusada H."/>
            <person name="Meng X.-Y."/>
            <person name="Hosoki N."/>
            <person name="Uematsu K."/>
            <person name="Yoshioka H."/>
            <person name="Kamagata Y."/>
            <person name="Tamaki H."/>
        </authorList>
    </citation>
    <scope>NUCLEOTIDE SEQUENCE [LARGE SCALE GENOMIC DNA]</scope>
    <source>
        <strain evidence="11 12">RT761</strain>
    </source>
</reference>
<keyword evidence="7" id="KW-0057">Aromatic amino acid biosynthesis</keyword>
<evidence type="ECO:0000313" key="12">
    <source>
        <dbReference type="Proteomes" id="UP000594463"/>
    </source>
</evidence>
<keyword evidence="5" id="KW-0210">Decarboxylase</keyword>
<dbReference type="KEGG" id="alam:RT761_00046"/>
<dbReference type="InterPro" id="IPR045186">
    <property type="entry name" value="Indole-3-glycerol_P_synth"/>
</dbReference>
<keyword evidence="9" id="KW-1133">Transmembrane helix</keyword>
<evidence type="ECO:0000256" key="3">
    <source>
        <dbReference type="ARBA" id="ARBA00012362"/>
    </source>
</evidence>
<keyword evidence="9" id="KW-0472">Membrane</keyword>
<dbReference type="RefSeq" id="WP_218112093.1">
    <property type="nucleotide sequence ID" value="NZ_CP065383.1"/>
</dbReference>
<evidence type="ECO:0000256" key="2">
    <source>
        <dbReference type="ARBA" id="ARBA00004696"/>
    </source>
</evidence>
<dbReference type="AlphaFoldDB" id="A0A7T1AJ45"/>
<dbReference type="InterPro" id="IPR011060">
    <property type="entry name" value="RibuloseP-bd_barrel"/>
</dbReference>